<accession>A0A7S0EVT2</accession>
<sequence length="194" mass="21618">MLCSEEELLRGRMVFPRRALSSLHCSPNGRMLVTVDTLEELSCFDLRRMGVCVNVQAGETIGRRETKEAQKEGNDEKRKGRFSSELDWKASRIIQESCNYCDVMHRGGFCDLFVDEVKAIVCSYSDATISALDMTRGKLISRGLPHSSSSNLWISPDVTGPCCRFLWDHTAPSYAVVGSMNGVVGVMKLPLKCE</sequence>
<name>A0A7S0EVT2_9CRYP</name>
<evidence type="ECO:0000313" key="1">
    <source>
        <dbReference type="EMBL" id="CAD8495359.1"/>
    </source>
</evidence>
<organism evidence="1">
    <name type="scientific">Hanusia phi</name>
    <dbReference type="NCBI Taxonomy" id="3032"/>
    <lineage>
        <taxon>Eukaryota</taxon>
        <taxon>Cryptophyceae</taxon>
        <taxon>Pyrenomonadales</taxon>
        <taxon>Geminigeraceae</taxon>
        <taxon>Hanusia</taxon>
    </lineage>
</organism>
<protein>
    <submittedName>
        <fullName evidence="1">Uncharacterized protein</fullName>
    </submittedName>
</protein>
<proteinExistence type="predicted"/>
<dbReference type="SUPFAM" id="SSF50978">
    <property type="entry name" value="WD40 repeat-like"/>
    <property type="match status" value="1"/>
</dbReference>
<dbReference type="EMBL" id="HBEO01024652">
    <property type="protein sequence ID" value="CAD8495359.1"/>
    <property type="molecule type" value="Transcribed_RNA"/>
</dbReference>
<dbReference type="InterPro" id="IPR036322">
    <property type="entry name" value="WD40_repeat_dom_sf"/>
</dbReference>
<dbReference type="AlphaFoldDB" id="A0A7S0EVT2"/>
<reference evidence="1" key="1">
    <citation type="submission" date="2021-01" db="EMBL/GenBank/DDBJ databases">
        <authorList>
            <person name="Corre E."/>
            <person name="Pelletier E."/>
            <person name="Niang G."/>
            <person name="Scheremetjew M."/>
            <person name="Finn R."/>
            <person name="Kale V."/>
            <person name="Holt S."/>
            <person name="Cochrane G."/>
            <person name="Meng A."/>
            <person name="Brown T."/>
            <person name="Cohen L."/>
        </authorList>
    </citation>
    <scope>NUCLEOTIDE SEQUENCE</scope>
    <source>
        <strain evidence="1">CCMP325</strain>
    </source>
</reference>
<gene>
    <name evidence="1" type="ORF">HPHI1048_LOCUS16585</name>
</gene>